<dbReference type="Pfam" id="PF08281">
    <property type="entry name" value="Sigma70_r4_2"/>
    <property type="match status" value="1"/>
</dbReference>
<dbReference type="OrthoDB" id="9784272at2"/>
<evidence type="ECO:0000256" key="4">
    <source>
        <dbReference type="ARBA" id="ARBA00023163"/>
    </source>
</evidence>
<dbReference type="InterPro" id="IPR036388">
    <property type="entry name" value="WH-like_DNA-bd_sf"/>
</dbReference>
<dbReference type="PANTHER" id="PTHR43133">
    <property type="entry name" value="RNA POLYMERASE ECF-TYPE SIGMA FACTO"/>
    <property type="match status" value="1"/>
</dbReference>
<dbReference type="GO" id="GO:0016987">
    <property type="term" value="F:sigma factor activity"/>
    <property type="evidence" value="ECO:0007669"/>
    <property type="project" value="UniProtKB-KW"/>
</dbReference>
<keyword evidence="8" id="KW-1185">Reference proteome</keyword>
<dbReference type="CDD" id="cd06171">
    <property type="entry name" value="Sigma70_r4"/>
    <property type="match status" value="1"/>
</dbReference>
<comment type="similarity">
    <text evidence="1">Belongs to the sigma-70 factor family. ECF subfamily.</text>
</comment>
<dbReference type="Gene3D" id="1.10.10.10">
    <property type="entry name" value="Winged helix-like DNA-binding domain superfamily/Winged helix DNA-binding domain"/>
    <property type="match status" value="1"/>
</dbReference>
<evidence type="ECO:0000256" key="2">
    <source>
        <dbReference type="ARBA" id="ARBA00023015"/>
    </source>
</evidence>
<reference evidence="7 8" key="1">
    <citation type="submission" date="2019-07" db="EMBL/GenBank/DDBJ databases">
        <title>Salinicoccus cyprini sp. nov., isolated from gastro-intestinal tract of mirror carp, Cyprinus carpio var. specularis, collected from Gobind Sagar Reservoir, Himachal Pradesh, India.</title>
        <authorList>
            <person name="Talwar C."/>
            <person name="Singh A.K."/>
            <person name="Lal R."/>
            <person name="Negi R.K."/>
        </authorList>
    </citation>
    <scope>NUCLEOTIDE SEQUENCE [LARGE SCALE GENOMIC DNA]</scope>
    <source>
        <strain evidence="7 8">CT19</strain>
    </source>
</reference>
<evidence type="ECO:0000313" key="8">
    <source>
        <dbReference type="Proteomes" id="UP000315103"/>
    </source>
</evidence>
<dbReference type="InterPro" id="IPR013324">
    <property type="entry name" value="RNA_pol_sigma_r3/r4-like"/>
</dbReference>
<dbReference type="Proteomes" id="UP000315103">
    <property type="component" value="Unassembled WGS sequence"/>
</dbReference>
<accession>A0A558AXK6</accession>
<keyword evidence="4" id="KW-0804">Transcription</keyword>
<keyword evidence="3" id="KW-0731">Sigma factor</keyword>
<proteinExistence type="inferred from homology"/>
<evidence type="ECO:0000259" key="5">
    <source>
        <dbReference type="Pfam" id="PF04542"/>
    </source>
</evidence>
<evidence type="ECO:0000256" key="1">
    <source>
        <dbReference type="ARBA" id="ARBA00010641"/>
    </source>
</evidence>
<dbReference type="GO" id="GO:0006352">
    <property type="term" value="P:DNA-templated transcription initiation"/>
    <property type="evidence" value="ECO:0007669"/>
    <property type="project" value="InterPro"/>
</dbReference>
<dbReference type="InterPro" id="IPR007627">
    <property type="entry name" value="RNA_pol_sigma70_r2"/>
</dbReference>
<gene>
    <name evidence="7" type="ORF">FO441_01600</name>
</gene>
<dbReference type="NCBIfam" id="TIGR02937">
    <property type="entry name" value="sigma70-ECF"/>
    <property type="match status" value="1"/>
</dbReference>
<comment type="caution">
    <text evidence="7">The sequence shown here is derived from an EMBL/GenBank/DDBJ whole genome shotgun (WGS) entry which is preliminary data.</text>
</comment>
<dbReference type="AlphaFoldDB" id="A0A558AXK6"/>
<dbReference type="SUPFAM" id="SSF88946">
    <property type="entry name" value="Sigma2 domain of RNA polymerase sigma factors"/>
    <property type="match status" value="1"/>
</dbReference>
<feature type="domain" description="RNA polymerase sigma factor 70 region 4 type 2" evidence="6">
    <location>
        <begin position="125"/>
        <end position="176"/>
    </location>
</feature>
<evidence type="ECO:0000259" key="6">
    <source>
        <dbReference type="Pfam" id="PF08281"/>
    </source>
</evidence>
<protein>
    <submittedName>
        <fullName evidence="7">Sigma-70 family RNA polymerase sigma factor</fullName>
    </submittedName>
</protein>
<dbReference type="Gene3D" id="1.10.1740.10">
    <property type="match status" value="1"/>
</dbReference>
<dbReference type="InterPro" id="IPR039425">
    <property type="entry name" value="RNA_pol_sigma-70-like"/>
</dbReference>
<dbReference type="EMBL" id="VMSJ01000001">
    <property type="protein sequence ID" value="TVT28997.1"/>
    <property type="molecule type" value="Genomic_DNA"/>
</dbReference>
<organism evidence="7 8">
    <name type="scientific">Salinicoccus cyprini</name>
    <dbReference type="NCBI Taxonomy" id="2493691"/>
    <lineage>
        <taxon>Bacteria</taxon>
        <taxon>Bacillati</taxon>
        <taxon>Bacillota</taxon>
        <taxon>Bacilli</taxon>
        <taxon>Bacillales</taxon>
        <taxon>Staphylococcaceae</taxon>
        <taxon>Salinicoccus</taxon>
    </lineage>
</organism>
<dbReference type="PANTHER" id="PTHR43133:SF62">
    <property type="entry name" value="RNA POLYMERASE SIGMA FACTOR SIGZ"/>
    <property type="match status" value="1"/>
</dbReference>
<name>A0A558AXK6_9STAP</name>
<feature type="domain" description="RNA polymerase sigma-70 region 2" evidence="5">
    <location>
        <begin position="23"/>
        <end position="90"/>
    </location>
</feature>
<dbReference type="Pfam" id="PF04542">
    <property type="entry name" value="Sigma70_r2"/>
    <property type="match status" value="1"/>
</dbReference>
<dbReference type="InterPro" id="IPR013325">
    <property type="entry name" value="RNA_pol_sigma_r2"/>
</dbReference>
<dbReference type="RefSeq" id="WP_145284830.1">
    <property type="nucleotide sequence ID" value="NZ_VMSJ01000001.1"/>
</dbReference>
<dbReference type="InterPro" id="IPR014284">
    <property type="entry name" value="RNA_pol_sigma-70_dom"/>
</dbReference>
<dbReference type="SUPFAM" id="SSF88659">
    <property type="entry name" value="Sigma3 and sigma4 domains of RNA polymerase sigma factors"/>
    <property type="match status" value="1"/>
</dbReference>
<dbReference type="InterPro" id="IPR013249">
    <property type="entry name" value="RNA_pol_sigma70_r4_t2"/>
</dbReference>
<sequence length="192" mass="22340">MTRIEAELYERIQSGDRNALESLYIRYEKLLFSYAYKMTSNREMSEEIVQDVFIKVWRKKGAYDPSKGKLSTWLITLTRNSTIDVLRRQKMETYEYDERDDIDPTQSEQNSPVEAAVEAGEDKAMIRRAMEGLSREQQRIITLFYFRACSHSQIAESLDLPIGTVKSRIRLALQHLKKNIETVKKGGTTDES</sequence>
<evidence type="ECO:0000313" key="7">
    <source>
        <dbReference type="EMBL" id="TVT28997.1"/>
    </source>
</evidence>
<keyword evidence="2" id="KW-0805">Transcription regulation</keyword>
<evidence type="ECO:0000256" key="3">
    <source>
        <dbReference type="ARBA" id="ARBA00023082"/>
    </source>
</evidence>
<dbReference type="GO" id="GO:0003677">
    <property type="term" value="F:DNA binding"/>
    <property type="evidence" value="ECO:0007669"/>
    <property type="project" value="InterPro"/>
</dbReference>